<dbReference type="PIRSF" id="PIRSF005700">
    <property type="entry name" value="PepC"/>
    <property type="match status" value="1"/>
</dbReference>
<gene>
    <name evidence="5" type="ORF">R9B83_02445</name>
</gene>
<dbReference type="EMBL" id="CP137845">
    <property type="protein sequence ID" value="WPB53827.1"/>
    <property type="molecule type" value="Genomic_DNA"/>
</dbReference>
<protein>
    <recommendedName>
        <fullName evidence="4">Aminopeptidase</fullName>
    </recommendedName>
</protein>
<sequence length="442" mass="51287">MHNIDKNLLNELEVQYNKNSENAIIENSIFKNGIKQSSLNNEIVKKHNFEFSIETKVGGITNQKQSGRCWIFAALNSVRVEIMEELGLESLELSQNYIHFFDKLEKTNTYLTWIVENGLEIDNEDRLFRHFNQDPISDGGYWEFFVNLIRKYGICPKQAMNESFHSEATNDMVTQINWRLKAYTVQMRNEFAKSKDLNKVISLKKKALEDVYNILTKSLGKPPKNFTFEYRNKDKEFKRINNITPLDFYQQYAKDFLVDKIDLISDPRGIFKENQLIVCPLVKNVTEGNPLTMLNVDIKTMKKAMIEQLKSGETVWFGCDVSTFSSKDGIMDPELYSYDLTLTKTPEFDKKARFESRASVISHAMNMVGVNLCDKGHSLTWKVENSWGDSAGKKGYYSMSDTWFTEYNYMAIVDKKFLPKEVLEALDKKPIEISPFDPLCEE</sequence>
<dbReference type="GeneID" id="94493734"/>
<dbReference type="Gene3D" id="3.90.70.10">
    <property type="entry name" value="Cysteine proteinases"/>
    <property type="match status" value="1"/>
</dbReference>
<evidence type="ECO:0000256" key="2">
    <source>
        <dbReference type="ARBA" id="ARBA00022801"/>
    </source>
</evidence>
<dbReference type="PANTHER" id="PTHR10363:SF2">
    <property type="entry name" value="BLEOMYCIN HYDROLASE"/>
    <property type="match status" value="1"/>
</dbReference>
<organism evidence="5 6">
    <name type="scientific">Metamycoplasma equirhinis</name>
    <dbReference type="NCBI Taxonomy" id="92402"/>
    <lineage>
        <taxon>Bacteria</taxon>
        <taxon>Bacillati</taxon>
        <taxon>Mycoplasmatota</taxon>
        <taxon>Mycoplasmoidales</taxon>
        <taxon>Metamycoplasmataceae</taxon>
        <taxon>Metamycoplasma</taxon>
    </lineage>
</organism>
<evidence type="ECO:0000313" key="5">
    <source>
        <dbReference type="EMBL" id="WPB53827.1"/>
    </source>
</evidence>
<dbReference type="SUPFAM" id="SSF54001">
    <property type="entry name" value="Cysteine proteinases"/>
    <property type="match status" value="1"/>
</dbReference>
<keyword evidence="4" id="KW-0031">Aminopeptidase</keyword>
<name>A0ABZ0P9X2_9BACT</name>
<dbReference type="InterPro" id="IPR004134">
    <property type="entry name" value="Peptidase_C1B"/>
</dbReference>
<reference evidence="5" key="1">
    <citation type="submission" date="2023-11" db="EMBL/GenBank/DDBJ databases">
        <title>Completed genome sequence of Mycoplasma equirhinis type strain M432/72.</title>
        <authorList>
            <person name="Spergser J."/>
        </authorList>
    </citation>
    <scope>NUCLEOTIDE SEQUENCE [LARGE SCALE GENOMIC DNA]</scope>
    <source>
        <strain evidence="5">M432/72</strain>
    </source>
</reference>
<dbReference type="PROSITE" id="PS00139">
    <property type="entry name" value="THIOL_PROTEASE_CYS"/>
    <property type="match status" value="1"/>
</dbReference>
<dbReference type="PANTHER" id="PTHR10363">
    <property type="entry name" value="BLEOMYCIN HYDROLASE"/>
    <property type="match status" value="1"/>
</dbReference>
<dbReference type="Pfam" id="PF03051">
    <property type="entry name" value="Peptidase_C1_2"/>
    <property type="match status" value="1"/>
</dbReference>
<evidence type="ECO:0000256" key="1">
    <source>
        <dbReference type="ARBA" id="ARBA00022670"/>
    </source>
</evidence>
<dbReference type="RefSeq" id="WP_140031326.1">
    <property type="nucleotide sequence ID" value="NZ_CP137845.1"/>
</dbReference>
<evidence type="ECO:0000256" key="4">
    <source>
        <dbReference type="PIRNR" id="PIRNR005700"/>
    </source>
</evidence>
<dbReference type="InterPro" id="IPR038765">
    <property type="entry name" value="Papain-like_cys_pep_sf"/>
</dbReference>
<keyword evidence="3 4" id="KW-0788">Thiol protease</keyword>
<proteinExistence type="inferred from homology"/>
<dbReference type="InterPro" id="IPR000169">
    <property type="entry name" value="Pept_cys_AS"/>
</dbReference>
<evidence type="ECO:0000313" key="6">
    <source>
        <dbReference type="Proteomes" id="UP001303601"/>
    </source>
</evidence>
<evidence type="ECO:0000256" key="3">
    <source>
        <dbReference type="ARBA" id="ARBA00022807"/>
    </source>
</evidence>
<accession>A0ABZ0P9X2</accession>
<dbReference type="Proteomes" id="UP001303601">
    <property type="component" value="Chromosome"/>
</dbReference>
<keyword evidence="2 4" id="KW-0378">Hydrolase</keyword>
<keyword evidence="6" id="KW-1185">Reference proteome</keyword>
<comment type="similarity">
    <text evidence="4">Belongs to the peptidase C1 family.</text>
</comment>
<keyword evidence="1 4" id="KW-0645">Protease</keyword>